<dbReference type="GO" id="GO:0005384">
    <property type="term" value="F:manganese ion transmembrane transporter activity"/>
    <property type="evidence" value="ECO:0007669"/>
    <property type="project" value="InterPro"/>
</dbReference>
<proteinExistence type="predicted"/>
<name>A0A1F5G691_9BACT</name>
<evidence type="ECO:0000256" key="3">
    <source>
        <dbReference type="ARBA" id="ARBA00022989"/>
    </source>
</evidence>
<feature type="transmembrane region" description="Helical" evidence="5">
    <location>
        <begin position="180"/>
        <end position="202"/>
    </location>
</feature>
<evidence type="ECO:0000256" key="2">
    <source>
        <dbReference type="ARBA" id="ARBA00022692"/>
    </source>
</evidence>
<sequence length="242" mass="26283">MQPGAKIAEREPQHPTSGGFLRDIVFGANDGVVTAIGFLVGISGSVTDQTIVVIAGALTIIAGAASMALGNYLAVKSQREFYEQMEKIERWEMEYKPEVERDEIREIYENYGFDKQTVEILTKKVTSDPELWLKVMMRDELGLAKEDSPTLAGIVIGLFYLMAGIPPLLPFIFLRPLSRALIASVVVSILVMILIGATRWFLNKGSLSNKVVETIVIGLLAAGIGFAAGEALNFFGISGVSI</sequence>
<reference evidence="6 7" key="1">
    <citation type="journal article" date="2016" name="Nat. Commun.">
        <title>Thousands of microbial genomes shed light on interconnected biogeochemical processes in an aquifer system.</title>
        <authorList>
            <person name="Anantharaman K."/>
            <person name="Brown C.T."/>
            <person name="Hug L.A."/>
            <person name="Sharon I."/>
            <person name="Castelle C.J."/>
            <person name="Probst A.J."/>
            <person name="Thomas B.C."/>
            <person name="Singh A."/>
            <person name="Wilkins M.J."/>
            <person name="Karaoz U."/>
            <person name="Brodie E.L."/>
            <person name="Williams K.H."/>
            <person name="Hubbard S.S."/>
            <person name="Banfield J.F."/>
        </authorList>
    </citation>
    <scope>NUCLEOTIDE SEQUENCE [LARGE SCALE GENOMIC DNA]</scope>
</reference>
<organism evidence="6 7">
    <name type="scientific">Candidatus Curtissbacteria bacterium RIFCSPHIGHO2_01_FULL_41_11</name>
    <dbReference type="NCBI Taxonomy" id="1797711"/>
    <lineage>
        <taxon>Bacteria</taxon>
        <taxon>Candidatus Curtissiibacteriota</taxon>
    </lineage>
</organism>
<dbReference type="Proteomes" id="UP000179102">
    <property type="component" value="Unassembled WGS sequence"/>
</dbReference>
<evidence type="ECO:0000256" key="5">
    <source>
        <dbReference type="SAM" id="Phobius"/>
    </source>
</evidence>
<feature type="transmembrane region" description="Helical" evidence="5">
    <location>
        <begin position="20"/>
        <end position="44"/>
    </location>
</feature>
<comment type="subcellular location">
    <subcellularLocation>
        <location evidence="1">Endomembrane system</location>
        <topology evidence="1">Multi-pass membrane protein</topology>
    </subcellularLocation>
</comment>
<dbReference type="GO" id="GO:0012505">
    <property type="term" value="C:endomembrane system"/>
    <property type="evidence" value="ECO:0007669"/>
    <property type="project" value="UniProtKB-SubCell"/>
</dbReference>
<feature type="transmembrane region" description="Helical" evidence="5">
    <location>
        <begin position="151"/>
        <end position="174"/>
    </location>
</feature>
<gene>
    <name evidence="6" type="ORF">A2870_01495</name>
</gene>
<accession>A0A1F5G691</accession>
<protein>
    <recommendedName>
        <fullName evidence="8">Iron transporter</fullName>
    </recommendedName>
</protein>
<dbReference type="Pfam" id="PF01988">
    <property type="entry name" value="VIT1"/>
    <property type="match status" value="1"/>
</dbReference>
<evidence type="ECO:0000256" key="4">
    <source>
        <dbReference type="ARBA" id="ARBA00023136"/>
    </source>
</evidence>
<keyword evidence="4 5" id="KW-0472">Membrane</keyword>
<evidence type="ECO:0000313" key="6">
    <source>
        <dbReference type="EMBL" id="OGD87400.1"/>
    </source>
</evidence>
<dbReference type="AlphaFoldDB" id="A0A1F5G691"/>
<feature type="transmembrane region" description="Helical" evidence="5">
    <location>
        <begin position="50"/>
        <end position="75"/>
    </location>
</feature>
<evidence type="ECO:0000256" key="1">
    <source>
        <dbReference type="ARBA" id="ARBA00004127"/>
    </source>
</evidence>
<dbReference type="EMBL" id="MFAZ01000014">
    <property type="protein sequence ID" value="OGD87400.1"/>
    <property type="molecule type" value="Genomic_DNA"/>
</dbReference>
<feature type="transmembrane region" description="Helical" evidence="5">
    <location>
        <begin position="214"/>
        <end position="237"/>
    </location>
</feature>
<keyword evidence="2 5" id="KW-0812">Transmembrane</keyword>
<evidence type="ECO:0000313" key="7">
    <source>
        <dbReference type="Proteomes" id="UP000179102"/>
    </source>
</evidence>
<dbReference type="PANTHER" id="PTHR31851">
    <property type="entry name" value="FE(2+)/MN(2+) TRANSPORTER PCL1"/>
    <property type="match status" value="1"/>
</dbReference>
<comment type="caution">
    <text evidence="6">The sequence shown here is derived from an EMBL/GenBank/DDBJ whole genome shotgun (WGS) entry which is preliminary data.</text>
</comment>
<dbReference type="GO" id="GO:0030026">
    <property type="term" value="P:intracellular manganese ion homeostasis"/>
    <property type="evidence" value="ECO:0007669"/>
    <property type="project" value="InterPro"/>
</dbReference>
<keyword evidence="3 5" id="KW-1133">Transmembrane helix</keyword>
<dbReference type="InterPro" id="IPR008217">
    <property type="entry name" value="Ccc1_fam"/>
</dbReference>
<evidence type="ECO:0008006" key="8">
    <source>
        <dbReference type="Google" id="ProtNLM"/>
    </source>
</evidence>
<dbReference type="STRING" id="1797711.A2870_01495"/>